<dbReference type="FunFam" id="3.30.70.270:FF:000001">
    <property type="entry name" value="Diguanylate cyclase domain protein"/>
    <property type="match status" value="1"/>
</dbReference>
<dbReference type="SMART" id="SM00267">
    <property type="entry name" value="GGDEF"/>
    <property type="match status" value="1"/>
</dbReference>
<dbReference type="Proteomes" id="UP000481043">
    <property type="component" value="Unassembled WGS sequence"/>
</dbReference>
<feature type="transmembrane region" description="Helical" evidence="1">
    <location>
        <begin position="12"/>
        <end position="32"/>
    </location>
</feature>
<dbReference type="PROSITE" id="PS50887">
    <property type="entry name" value="GGDEF"/>
    <property type="match status" value="1"/>
</dbReference>
<dbReference type="RefSeq" id="WP_163178154.1">
    <property type="nucleotide sequence ID" value="NZ_JAAIWM010000001.1"/>
</dbReference>
<name>A0A6M0Q498_9BACI</name>
<dbReference type="GO" id="GO:0052621">
    <property type="term" value="F:diguanylate cyclase activity"/>
    <property type="evidence" value="ECO:0007669"/>
    <property type="project" value="TreeGrafter"/>
</dbReference>
<dbReference type="Pfam" id="PF00990">
    <property type="entry name" value="GGDEF"/>
    <property type="match status" value="1"/>
</dbReference>
<dbReference type="Gene3D" id="3.30.70.270">
    <property type="match status" value="1"/>
</dbReference>
<feature type="transmembrane region" description="Helical" evidence="1">
    <location>
        <begin position="145"/>
        <end position="163"/>
    </location>
</feature>
<dbReference type="InterPro" id="IPR043128">
    <property type="entry name" value="Rev_trsase/Diguanyl_cyclase"/>
</dbReference>
<dbReference type="CDD" id="cd01949">
    <property type="entry name" value="GGDEF"/>
    <property type="match status" value="1"/>
</dbReference>
<dbReference type="SUPFAM" id="SSF55073">
    <property type="entry name" value="Nucleotide cyclase"/>
    <property type="match status" value="1"/>
</dbReference>
<dbReference type="InterPro" id="IPR029787">
    <property type="entry name" value="Nucleotide_cyclase"/>
</dbReference>
<gene>
    <name evidence="3" type="ORF">G4D63_04670</name>
</gene>
<keyword evidence="1" id="KW-1133">Transmembrane helix</keyword>
<dbReference type="InterPro" id="IPR050469">
    <property type="entry name" value="Diguanylate_Cyclase"/>
</dbReference>
<dbReference type="PANTHER" id="PTHR45138">
    <property type="entry name" value="REGULATORY COMPONENTS OF SENSORY TRANSDUCTION SYSTEM"/>
    <property type="match status" value="1"/>
</dbReference>
<dbReference type="InterPro" id="IPR000160">
    <property type="entry name" value="GGDEF_dom"/>
</dbReference>
<keyword evidence="1" id="KW-0812">Transmembrane</keyword>
<feature type="transmembrane region" description="Helical" evidence="1">
    <location>
        <begin position="70"/>
        <end position="87"/>
    </location>
</feature>
<dbReference type="NCBIfam" id="TIGR00254">
    <property type="entry name" value="GGDEF"/>
    <property type="match status" value="1"/>
</dbReference>
<dbReference type="GO" id="GO:0043709">
    <property type="term" value="P:cell adhesion involved in single-species biofilm formation"/>
    <property type="evidence" value="ECO:0007669"/>
    <property type="project" value="TreeGrafter"/>
</dbReference>
<evidence type="ECO:0000313" key="4">
    <source>
        <dbReference type="Proteomes" id="UP000481043"/>
    </source>
</evidence>
<evidence type="ECO:0000256" key="1">
    <source>
        <dbReference type="SAM" id="Phobius"/>
    </source>
</evidence>
<sequence length="355" mass="40650">MIDKKLLVRDILNTLWVIIVLYVAATSINFFFTSRRSWLFINEVIIYPSLKLIIIMTIIEFALLRVKKYIEYLVMIALTIMVCVLVTTLYEKTVALFLFVFPVLTSLFFYNLTLLRVSILVAILSFVGVSAFSENVQAHMKHSDFIIMFAIIMGFSFLTTTLLKHGRKLMNDLLRTTKEKRELITKNIYMERLTRIDPATELYNHRSFHEHLDSIFTFDSPETLDVHVSVLDIDNFKNINDTYGHRAGDSVIVKVAEQIKNCLEGEDFGSRYGGEEFAIVSIGISTEEFFKKIEEIRTNIAAVTFNELEGNHVTISSGIQKLMPGMQKEALFKGADTALYTAKRSGKNRTMISNE</sequence>
<keyword evidence="4" id="KW-1185">Reference proteome</keyword>
<organism evidence="3 4">
    <name type="scientific">Bacillus mesophilus</name>
    <dbReference type="NCBI Taxonomy" id="1808955"/>
    <lineage>
        <taxon>Bacteria</taxon>
        <taxon>Bacillati</taxon>
        <taxon>Bacillota</taxon>
        <taxon>Bacilli</taxon>
        <taxon>Bacillales</taxon>
        <taxon>Bacillaceae</taxon>
        <taxon>Bacillus</taxon>
    </lineage>
</organism>
<feature type="domain" description="GGDEF" evidence="2">
    <location>
        <begin position="224"/>
        <end position="355"/>
    </location>
</feature>
<evidence type="ECO:0000313" key="3">
    <source>
        <dbReference type="EMBL" id="NEY71033.1"/>
    </source>
</evidence>
<dbReference type="GO" id="GO:0005886">
    <property type="term" value="C:plasma membrane"/>
    <property type="evidence" value="ECO:0007669"/>
    <property type="project" value="TreeGrafter"/>
</dbReference>
<protein>
    <submittedName>
        <fullName evidence="3">GGDEF domain-containing protein</fullName>
    </submittedName>
</protein>
<dbReference type="PANTHER" id="PTHR45138:SF9">
    <property type="entry name" value="DIGUANYLATE CYCLASE DGCM-RELATED"/>
    <property type="match status" value="1"/>
</dbReference>
<proteinExistence type="predicted"/>
<accession>A0A6M0Q498</accession>
<evidence type="ECO:0000259" key="2">
    <source>
        <dbReference type="PROSITE" id="PS50887"/>
    </source>
</evidence>
<dbReference type="AlphaFoldDB" id="A0A6M0Q498"/>
<comment type="caution">
    <text evidence="3">The sequence shown here is derived from an EMBL/GenBank/DDBJ whole genome shotgun (WGS) entry which is preliminary data.</text>
</comment>
<feature type="transmembrane region" description="Helical" evidence="1">
    <location>
        <begin position="117"/>
        <end position="133"/>
    </location>
</feature>
<feature type="transmembrane region" description="Helical" evidence="1">
    <location>
        <begin position="44"/>
        <end position="63"/>
    </location>
</feature>
<reference evidence="3 4" key="1">
    <citation type="submission" date="2020-02" db="EMBL/GenBank/DDBJ databases">
        <title>Bacillus aquiflavi sp. nov., isolated from yellow water of strong flavor Chinese baijiu in Yibin region of China.</title>
        <authorList>
            <person name="Xie J."/>
        </authorList>
    </citation>
    <scope>NUCLEOTIDE SEQUENCE [LARGE SCALE GENOMIC DNA]</scope>
    <source>
        <strain evidence="3 4">SA4</strain>
    </source>
</reference>
<dbReference type="GO" id="GO:1902201">
    <property type="term" value="P:negative regulation of bacterial-type flagellum-dependent cell motility"/>
    <property type="evidence" value="ECO:0007669"/>
    <property type="project" value="TreeGrafter"/>
</dbReference>
<dbReference type="EMBL" id="JAAIWM010000001">
    <property type="protein sequence ID" value="NEY71033.1"/>
    <property type="molecule type" value="Genomic_DNA"/>
</dbReference>
<keyword evidence="1" id="KW-0472">Membrane</keyword>